<feature type="signal peptide" evidence="1">
    <location>
        <begin position="1"/>
        <end position="19"/>
    </location>
</feature>
<proteinExistence type="predicted"/>
<feature type="chain" id="PRO_5012757812" evidence="1">
    <location>
        <begin position="20"/>
        <end position="205"/>
    </location>
</feature>
<gene>
    <name evidence="2" type="ORF">FisN_15Lh132</name>
</gene>
<evidence type="ECO:0000313" key="3">
    <source>
        <dbReference type="Proteomes" id="UP000198406"/>
    </source>
</evidence>
<keyword evidence="1" id="KW-0732">Signal</keyword>
<name>A0A1Z5KBF4_FISSO</name>
<reference evidence="2 3" key="1">
    <citation type="journal article" date="2015" name="Plant Cell">
        <title>Oil accumulation by the oleaginous diatom Fistulifera solaris as revealed by the genome and transcriptome.</title>
        <authorList>
            <person name="Tanaka T."/>
            <person name="Maeda Y."/>
            <person name="Veluchamy A."/>
            <person name="Tanaka M."/>
            <person name="Abida H."/>
            <person name="Marechal E."/>
            <person name="Bowler C."/>
            <person name="Muto M."/>
            <person name="Sunaga Y."/>
            <person name="Tanaka M."/>
            <person name="Yoshino T."/>
            <person name="Taniguchi T."/>
            <person name="Fukuda Y."/>
            <person name="Nemoto M."/>
            <person name="Matsumoto M."/>
            <person name="Wong P.S."/>
            <person name="Aburatani S."/>
            <person name="Fujibuchi W."/>
        </authorList>
    </citation>
    <scope>NUCLEOTIDE SEQUENCE [LARGE SCALE GENOMIC DNA]</scope>
    <source>
        <strain evidence="2 3">JPCC DA0580</strain>
    </source>
</reference>
<comment type="caution">
    <text evidence="2">The sequence shown here is derived from an EMBL/GenBank/DDBJ whole genome shotgun (WGS) entry which is preliminary data.</text>
</comment>
<keyword evidence="3" id="KW-1185">Reference proteome</keyword>
<accession>A0A1Z5KBF4</accession>
<evidence type="ECO:0000256" key="1">
    <source>
        <dbReference type="SAM" id="SignalP"/>
    </source>
</evidence>
<protein>
    <submittedName>
        <fullName evidence="2">Uncharacterized protein</fullName>
    </submittedName>
</protein>
<organism evidence="2 3">
    <name type="scientific">Fistulifera solaris</name>
    <name type="common">Oleaginous diatom</name>
    <dbReference type="NCBI Taxonomy" id="1519565"/>
    <lineage>
        <taxon>Eukaryota</taxon>
        <taxon>Sar</taxon>
        <taxon>Stramenopiles</taxon>
        <taxon>Ochrophyta</taxon>
        <taxon>Bacillariophyta</taxon>
        <taxon>Bacillariophyceae</taxon>
        <taxon>Bacillariophycidae</taxon>
        <taxon>Naviculales</taxon>
        <taxon>Naviculaceae</taxon>
        <taxon>Fistulifera</taxon>
    </lineage>
</organism>
<dbReference type="OrthoDB" id="44284at2759"/>
<sequence>MLLLRNLCIATYLCGLVNAFVTSNTARRCTCTQPFDTTLNAASRRHVLEQSSACLLGVTGLLPQASWASSLSESLQAIQQARKQMENVPNLIQEEKWDSVRAILITPPLADCWAKTSRPLLKNYADQVGDNGGDELAAIELREDLISHLRYLDMAVYNNVFNPINTMGENGATKALIKSYYEDPINEYKASIEALDSLITLADQS</sequence>
<dbReference type="AlphaFoldDB" id="A0A1Z5KBF4"/>
<dbReference type="EMBL" id="BDSP01000201">
    <property type="protein sequence ID" value="GAX23411.1"/>
    <property type="molecule type" value="Genomic_DNA"/>
</dbReference>
<dbReference type="Proteomes" id="UP000198406">
    <property type="component" value="Unassembled WGS sequence"/>
</dbReference>
<evidence type="ECO:0000313" key="2">
    <source>
        <dbReference type="EMBL" id="GAX23411.1"/>
    </source>
</evidence>
<dbReference type="InParanoid" id="A0A1Z5KBF4"/>